<keyword evidence="2" id="KW-0436">Ligase</keyword>
<dbReference type="AlphaFoldDB" id="A0A066RSU8"/>
<sequence>MKLSQFKHWVKSPGEDVPKCVLTSYAGQADYLMEVEYRHQLEPLKDDNDNMLHFQNMEQVRDFLRPLGVKSITLRMIDPHDEFSPDGKPQSCQDEMTIPL</sequence>
<dbReference type="EMBL" id="JMIB01000032">
    <property type="protein sequence ID" value="KDM90473.1"/>
    <property type="molecule type" value="Genomic_DNA"/>
</dbReference>
<dbReference type="InterPro" id="IPR045508">
    <property type="entry name" value="DUF6482"/>
</dbReference>
<gene>
    <name evidence="2" type="ORF">EA58_17260</name>
</gene>
<dbReference type="Pfam" id="PF20090">
    <property type="entry name" value="DUF6482"/>
    <property type="match status" value="1"/>
</dbReference>
<feature type="region of interest" description="Disordered" evidence="1">
    <location>
        <begin position="80"/>
        <end position="100"/>
    </location>
</feature>
<protein>
    <submittedName>
        <fullName evidence="2">Lysyl-tRNA synthetase</fullName>
    </submittedName>
</protein>
<keyword evidence="2" id="KW-0030">Aminoacyl-tRNA synthetase</keyword>
<dbReference type="Proteomes" id="UP000027192">
    <property type="component" value="Unassembled WGS sequence"/>
</dbReference>
<evidence type="ECO:0000313" key="2">
    <source>
        <dbReference type="EMBL" id="KDM90473.1"/>
    </source>
</evidence>
<proteinExistence type="predicted"/>
<evidence type="ECO:0000313" key="3">
    <source>
        <dbReference type="Proteomes" id="UP000027192"/>
    </source>
</evidence>
<accession>A0A066RSU8</accession>
<keyword evidence="3" id="KW-1185">Reference proteome</keyword>
<dbReference type="OrthoDB" id="5917296at2"/>
<dbReference type="RefSeq" id="WP_036755241.1">
    <property type="nucleotide sequence ID" value="NZ_JAGSGC010000001.1"/>
</dbReference>
<evidence type="ECO:0000256" key="1">
    <source>
        <dbReference type="SAM" id="MobiDB-lite"/>
    </source>
</evidence>
<comment type="caution">
    <text evidence="2">The sequence shown here is derived from an EMBL/GenBank/DDBJ whole genome shotgun (WGS) entry which is preliminary data.</text>
</comment>
<dbReference type="GO" id="GO:0004812">
    <property type="term" value="F:aminoacyl-tRNA ligase activity"/>
    <property type="evidence" value="ECO:0007669"/>
    <property type="project" value="UniProtKB-KW"/>
</dbReference>
<name>A0A066RSU8_9GAMM</name>
<organism evidence="2 3">
    <name type="scientific">Photobacterium galatheae</name>
    <dbReference type="NCBI Taxonomy" id="1654360"/>
    <lineage>
        <taxon>Bacteria</taxon>
        <taxon>Pseudomonadati</taxon>
        <taxon>Pseudomonadota</taxon>
        <taxon>Gammaproteobacteria</taxon>
        <taxon>Vibrionales</taxon>
        <taxon>Vibrionaceae</taxon>
        <taxon>Photobacterium</taxon>
    </lineage>
</organism>
<reference evidence="2 3" key="1">
    <citation type="submission" date="2014-04" db="EMBL/GenBank/DDBJ databases">
        <title>Draft genome sequence of Photobacterium halotolerans S2753: a solonamide, ngercheumicin and holomycin producer.</title>
        <authorList>
            <person name="Machado H.R."/>
            <person name="Gram L."/>
        </authorList>
    </citation>
    <scope>NUCLEOTIDE SEQUENCE [LARGE SCALE GENOMIC DNA]</scope>
    <source>
        <strain evidence="2 3">S2753</strain>
    </source>
</reference>